<keyword evidence="3" id="KW-1185">Reference proteome</keyword>
<sequence>MSEAKGQRKEARSGSSHRSEAKQFYREFSNMGQDQEHRPRSLTRTSIKKFRPVSRNMDKDQD</sequence>
<reference evidence="2" key="1">
    <citation type="submission" date="2022-03" db="EMBL/GenBank/DDBJ databases">
        <authorList>
            <person name="Alioto T."/>
            <person name="Alioto T."/>
            <person name="Gomez Garrido J."/>
        </authorList>
    </citation>
    <scope>NUCLEOTIDE SEQUENCE</scope>
</reference>
<gene>
    <name evidence="2" type="ORF">PECUL_23A043779</name>
</gene>
<evidence type="ECO:0000313" key="2">
    <source>
        <dbReference type="EMBL" id="CAH2225212.1"/>
    </source>
</evidence>
<feature type="region of interest" description="Disordered" evidence="1">
    <location>
        <begin position="1"/>
        <end position="62"/>
    </location>
</feature>
<dbReference type="Proteomes" id="UP001295444">
    <property type="component" value="Chromosome 01"/>
</dbReference>
<accession>A0AAD1R6X4</accession>
<dbReference type="EMBL" id="OW240912">
    <property type="protein sequence ID" value="CAH2225212.1"/>
    <property type="molecule type" value="Genomic_DNA"/>
</dbReference>
<protein>
    <submittedName>
        <fullName evidence="2">Uncharacterized protein</fullName>
    </submittedName>
</protein>
<feature type="compositionally biased region" description="Basic and acidic residues" evidence="1">
    <location>
        <begin position="1"/>
        <end position="25"/>
    </location>
</feature>
<proteinExistence type="predicted"/>
<organism evidence="2 3">
    <name type="scientific">Pelobates cultripes</name>
    <name type="common">Western spadefoot toad</name>
    <dbReference type="NCBI Taxonomy" id="61616"/>
    <lineage>
        <taxon>Eukaryota</taxon>
        <taxon>Metazoa</taxon>
        <taxon>Chordata</taxon>
        <taxon>Craniata</taxon>
        <taxon>Vertebrata</taxon>
        <taxon>Euteleostomi</taxon>
        <taxon>Amphibia</taxon>
        <taxon>Batrachia</taxon>
        <taxon>Anura</taxon>
        <taxon>Pelobatoidea</taxon>
        <taxon>Pelobatidae</taxon>
        <taxon>Pelobates</taxon>
    </lineage>
</organism>
<evidence type="ECO:0000256" key="1">
    <source>
        <dbReference type="SAM" id="MobiDB-lite"/>
    </source>
</evidence>
<evidence type="ECO:0000313" key="3">
    <source>
        <dbReference type="Proteomes" id="UP001295444"/>
    </source>
</evidence>
<dbReference type="AlphaFoldDB" id="A0AAD1R6X4"/>
<name>A0AAD1R6X4_PELCU</name>